<dbReference type="Gene3D" id="3.30.379.10">
    <property type="entry name" value="Chitobiase/beta-hexosaminidase domain 2-like"/>
    <property type="match status" value="1"/>
</dbReference>
<dbReference type="GO" id="GO:0005886">
    <property type="term" value="C:plasma membrane"/>
    <property type="evidence" value="ECO:0007669"/>
    <property type="project" value="TreeGrafter"/>
</dbReference>
<dbReference type="PANTHER" id="PTHR22600:SF26">
    <property type="entry name" value="BETA-N-ACETYLHEXOSAMINIDASE"/>
    <property type="match status" value="1"/>
</dbReference>
<sequence length="714" mass="81829">MKLLLVALLVAVAAAQSHFRLPAPYTFNCRSNKCIKEERSGSREFRSLESCQLTCGTYGSLWPQPTGDVQLGSQTVTFSPKNIQVTKMAATSPKVTQMLEDAVNHFTRNLHFIHPEYPKEKKTPVVYKENYRKEEPSVDVYEVIERERLRSEQIAEESILQQQQEQSRPYSTINEKTRKYLKYSPFLRERSTPAAENHNFNIDITVTSPEDQLTLDTDESYTLVVQTARSETTATIVATTYYGARHGLESLSQLIAFDDSNNALQIVNNAKIHDEPQFKYRGLMLDTGRNFYPKEDIMQLMDAMSQNKMNYFHWHISDSASFPMYSSRRPEMAYYGAYSPREVYYPEDITEIVNYAKLRGIKVIPEMNGPAHTNAGWQWGEKEGLGKLVLCTDNTKPWFEIGKEPPTGQVNPINPELYSVLEELYRDMMDYFDPEMVHMGGDDVSFKCWQNSEEIKEYLAANGREAVSQEFFELWNTYQQNAYSKLREASGPYRSVTPIIHASSYALNYADKDSYVVQLNMDANDEEMIKYINQGFKVIFSNQDQWRLDCIGNNFYGEKAESCKTEIPTWRSFYDNSPLDMLENLGVSSARSGQLRSGQVNPIKEQVLGGEATLWSFDTDANGFQAKAWPRVAALAERLWTDPIPNHGEDTSAKRINIHRKRMVDLGVRADPIQPQYCMQDETACYSKEQYHARSASLTANPGNPDHQQQQQHS</sequence>
<evidence type="ECO:0000256" key="4">
    <source>
        <dbReference type="ARBA" id="ARBA00022729"/>
    </source>
</evidence>
<evidence type="ECO:0000256" key="1">
    <source>
        <dbReference type="ARBA" id="ARBA00001231"/>
    </source>
</evidence>
<evidence type="ECO:0000256" key="2">
    <source>
        <dbReference type="ARBA" id="ARBA00006285"/>
    </source>
</evidence>
<proteinExistence type="inferred from homology"/>
<dbReference type="Pfam" id="PF00728">
    <property type="entry name" value="Glyco_hydro_20"/>
    <property type="match status" value="1"/>
</dbReference>
<feature type="chain" id="PRO_5012881570" description="beta-N-acetylhexosaminidase" evidence="8">
    <location>
        <begin position="16"/>
        <end position="714"/>
    </location>
</feature>
<dbReference type="PANTHER" id="PTHR22600">
    <property type="entry name" value="BETA-HEXOSAMINIDASE"/>
    <property type="match status" value="1"/>
</dbReference>
<evidence type="ECO:0000259" key="10">
    <source>
        <dbReference type="Pfam" id="PF14845"/>
    </source>
</evidence>
<organism evidence="11">
    <name type="scientific">Scylla olivacea</name>
    <name type="common">Orange mud crab</name>
    <name type="synonym">Cancer olivacea</name>
    <dbReference type="NCBI Taxonomy" id="85551"/>
    <lineage>
        <taxon>Eukaryota</taxon>
        <taxon>Metazoa</taxon>
        <taxon>Ecdysozoa</taxon>
        <taxon>Arthropoda</taxon>
        <taxon>Crustacea</taxon>
        <taxon>Multicrustacea</taxon>
        <taxon>Malacostraca</taxon>
        <taxon>Eumalacostraca</taxon>
        <taxon>Eucarida</taxon>
        <taxon>Decapoda</taxon>
        <taxon>Pleocyemata</taxon>
        <taxon>Brachyura</taxon>
        <taxon>Eubrachyura</taxon>
        <taxon>Portunoidea</taxon>
        <taxon>Portunidae</taxon>
        <taxon>Portuninae</taxon>
        <taxon>Scylla</taxon>
    </lineage>
</organism>
<comment type="similarity">
    <text evidence="2">Belongs to the glycosyl hydrolase 20 family.</text>
</comment>
<protein>
    <recommendedName>
        <fullName evidence="3">beta-N-acetylhexosaminidase</fullName>
        <ecNumber evidence="3">3.2.1.52</ecNumber>
    </recommendedName>
</protein>
<evidence type="ECO:0000256" key="5">
    <source>
        <dbReference type="ARBA" id="ARBA00022801"/>
    </source>
</evidence>
<evidence type="ECO:0000256" key="7">
    <source>
        <dbReference type="ARBA" id="ARBA00023295"/>
    </source>
</evidence>
<keyword evidence="5" id="KW-0378">Hydrolase</keyword>
<feature type="domain" description="Beta-hexosaminidase eukaryotic type N-terminal" evidence="10">
    <location>
        <begin position="61"/>
        <end position="254"/>
    </location>
</feature>
<keyword evidence="7" id="KW-0326">Glycosidase</keyword>
<feature type="signal peptide" evidence="8">
    <location>
        <begin position="1"/>
        <end position="15"/>
    </location>
</feature>
<dbReference type="InterPro" id="IPR015883">
    <property type="entry name" value="Glyco_hydro_20_cat"/>
</dbReference>
<evidence type="ECO:0000256" key="6">
    <source>
        <dbReference type="ARBA" id="ARBA00023180"/>
    </source>
</evidence>
<feature type="domain" description="Glycoside hydrolase family 20 catalytic" evidence="9">
    <location>
        <begin position="278"/>
        <end position="642"/>
    </location>
</feature>
<dbReference type="GO" id="GO:0030203">
    <property type="term" value="P:glycosaminoglycan metabolic process"/>
    <property type="evidence" value="ECO:0007669"/>
    <property type="project" value="TreeGrafter"/>
</dbReference>
<dbReference type="AlphaFoldDB" id="A0A0N7ZD94"/>
<dbReference type="FunFam" id="3.20.20.80:FF:000063">
    <property type="entry name" value="Beta-hexosaminidase"/>
    <property type="match status" value="1"/>
</dbReference>
<evidence type="ECO:0000256" key="3">
    <source>
        <dbReference type="ARBA" id="ARBA00012663"/>
    </source>
</evidence>
<dbReference type="GO" id="GO:0016231">
    <property type="term" value="F:beta-N-acetylglucosaminidase activity"/>
    <property type="evidence" value="ECO:0007669"/>
    <property type="project" value="TreeGrafter"/>
</dbReference>
<evidence type="ECO:0000313" key="11">
    <source>
        <dbReference type="EMBL" id="JAI66616.1"/>
    </source>
</evidence>
<dbReference type="SUPFAM" id="SSF51445">
    <property type="entry name" value="(Trans)glycosidases"/>
    <property type="match status" value="1"/>
</dbReference>
<dbReference type="InterPro" id="IPR017853">
    <property type="entry name" value="GH"/>
</dbReference>
<dbReference type="Gene3D" id="3.20.20.80">
    <property type="entry name" value="Glycosidases"/>
    <property type="match status" value="1"/>
</dbReference>
<dbReference type="EMBL" id="GDRN01049010">
    <property type="protein sequence ID" value="JAI66616.1"/>
    <property type="molecule type" value="Transcribed_RNA"/>
</dbReference>
<name>A0A0N7ZD94_SCYOL</name>
<dbReference type="Pfam" id="PF14845">
    <property type="entry name" value="Glycohydro_20b2"/>
    <property type="match status" value="1"/>
</dbReference>
<dbReference type="GO" id="GO:0005975">
    <property type="term" value="P:carbohydrate metabolic process"/>
    <property type="evidence" value="ECO:0007669"/>
    <property type="project" value="InterPro"/>
</dbReference>
<dbReference type="PRINTS" id="PR00738">
    <property type="entry name" value="GLHYDRLASE20"/>
</dbReference>
<dbReference type="EC" id="3.2.1.52" evidence="3"/>
<keyword evidence="6" id="KW-0325">Glycoprotein</keyword>
<keyword evidence="4 8" id="KW-0732">Signal</keyword>
<dbReference type="SUPFAM" id="SSF55545">
    <property type="entry name" value="beta-N-acetylhexosaminidase-like domain"/>
    <property type="match status" value="1"/>
</dbReference>
<evidence type="ECO:0000259" key="9">
    <source>
        <dbReference type="Pfam" id="PF00728"/>
    </source>
</evidence>
<comment type="catalytic activity">
    <reaction evidence="1">
        <text>Hydrolysis of terminal non-reducing N-acetyl-D-hexosamine residues in N-acetyl-beta-D-hexosaminides.</text>
        <dbReference type="EC" id="3.2.1.52"/>
    </reaction>
</comment>
<evidence type="ECO:0000256" key="8">
    <source>
        <dbReference type="SAM" id="SignalP"/>
    </source>
</evidence>
<reference evidence="11" key="1">
    <citation type="submission" date="2015-09" db="EMBL/GenBank/DDBJ databases">
        <title>Scylla olivacea transcriptome.</title>
        <authorList>
            <person name="Ikhwanuddin M."/>
        </authorList>
    </citation>
    <scope>NUCLEOTIDE SEQUENCE</scope>
</reference>
<dbReference type="InterPro" id="IPR025705">
    <property type="entry name" value="Beta_hexosaminidase_sua/sub"/>
</dbReference>
<dbReference type="InterPro" id="IPR029019">
    <property type="entry name" value="HEX_eukaryotic_N"/>
</dbReference>
<dbReference type="InterPro" id="IPR029018">
    <property type="entry name" value="Hex-like_dom2"/>
</dbReference>
<accession>A0A0N7ZD94</accession>